<comment type="caution">
    <text evidence="2">The sequence shown here is derived from an EMBL/GenBank/DDBJ whole genome shotgun (WGS) entry which is preliminary data.</text>
</comment>
<dbReference type="EMBL" id="JAESDN010000002">
    <property type="protein sequence ID" value="KAG7055731.1"/>
    <property type="molecule type" value="Genomic_DNA"/>
</dbReference>
<evidence type="ECO:0000313" key="2">
    <source>
        <dbReference type="EMBL" id="KAG7055731.1"/>
    </source>
</evidence>
<name>A0A9P7RE99_9PEZI</name>
<organism evidence="2 3">
    <name type="scientific">Colletotrichum scovillei</name>
    <dbReference type="NCBI Taxonomy" id="1209932"/>
    <lineage>
        <taxon>Eukaryota</taxon>
        <taxon>Fungi</taxon>
        <taxon>Dikarya</taxon>
        <taxon>Ascomycota</taxon>
        <taxon>Pezizomycotina</taxon>
        <taxon>Sordariomycetes</taxon>
        <taxon>Hypocreomycetidae</taxon>
        <taxon>Glomerellales</taxon>
        <taxon>Glomerellaceae</taxon>
        <taxon>Colletotrichum</taxon>
        <taxon>Colletotrichum acutatum species complex</taxon>
    </lineage>
</organism>
<feature type="region of interest" description="Disordered" evidence="1">
    <location>
        <begin position="1"/>
        <end position="49"/>
    </location>
</feature>
<sequence length="65" mass="7214">MFALGRSNRRSSSAVHSSLTEIAGNIDKDARRHDAKQPQAYSAPTNHESIRVRMDLKGAVDEDFT</sequence>
<evidence type="ECO:0000256" key="1">
    <source>
        <dbReference type="SAM" id="MobiDB-lite"/>
    </source>
</evidence>
<reference evidence="2" key="1">
    <citation type="submission" date="2021-05" db="EMBL/GenBank/DDBJ databases">
        <title>Comparative genomics of three Colletotrichum scovillei strains and genetic complementation revealed genes involved fungal growth and virulence on chili pepper.</title>
        <authorList>
            <person name="Hsieh D.-K."/>
            <person name="Chuang S.-C."/>
            <person name="Chen C.-Y."/>
            <person name="Chao Y.-T."/>
            <person name="Lu M.-Y.J."/>
            <person name="Lee M.-H."/>
            <person name="Shih M.-C."/>
        </authorList>
    </citation>
    <scope>NUCLEOTIDE SEQUENCE</scope>
    <source>
        <strain evidence="2">Coll-153</strain>
    </source>
</reference>
<dbReference type="AlphaFoldDB" id="A0A9P7RE99"/>
<dbReference type="Proteomes" id="UP000699042">
    <property type="component" value="Unassembled WGS sequence"/>
</dbReference>
<protein>
    <submittedName>
        <fullName evidence="2">Uncharacterized protein</fullName>
    </submittedName>
</protein>
<accession>A0A9P7RE99</accession>
<evidence type="ECO:0000313" key="3">
    <source>
        <dbReference type="Proteomes" id="UP000699042"/>
    </source>
</evidence>
<gene>
    <name evidence="2" type="ORF">JMJ77_008183</name>
</gene>
<feature type="compositionally biased region" description="Basic and acidic residues" evidence="1">
    <location>
        <begin position="26"/>
        <end position="36"/>
    </location>
</feature>
<proteinExistence type="predicted"/>
<keyword evidence="3" id="KW-1185">Reference proteome</keyword>